<dbReference type="RefSeq" id="WP_076110600.1">
    <property type="nucleotide sequence ID" value="NZ_MPTB01000012.1"/>
</dbReference>
<evidence type="ECO:0000313" key="2">
    <source>
        <dbReference type="Proteomes" id="UP000187412"/>
    </source>
</evidence>
<accession>A0ABX3HCX7</accession>
<dbReference type="EMBL" id="MPTB01000012">
    <property type="protein sequence ID" value="OMD48346.1"/>
    <property type="molecule type" value="Genomic_DNA"/>
</dbReference>
<dbReference type="Proteomes" id="UP000187412">
    <property type="component" value="Unassembled WGS sequence"/>
</dbReference>
<comment type="caution">
    <text evidence="1">The sequence shown here is derived from an EMBL/GenBank/DDBJ whole genome shotgun (WGS) entry which is preliminary data.</text>
</comment>
<reference evidence="1 2" key="1">
    <citation type="submission" date="2016-10" db="EMBL/GenBank/DDBJ databases">
        <title>Paenibacillus species isolates.</title>
        <authorList>
            <person name="Beno S.M."/>
        </authorList>
    </citation>
    <scope>NUCLEOTIDE SEQUENCE [LARGE SCALE GENOMIC DNA]</scope>
    <source>
        <strain evidence="1 2">FSL H7-0744</strain>
    </source>
</reference>
<protein>
    <submittedName>
        <fullName evidence="1">Uncharacterized protein</fullName>
    </submittedName>
</protein>
<name>A0ABX3HCX7_PAEBO</name>
<gene>
    <name evidence="1" type="ORF">BSK56_11220</name>
</gene>
<organism evidence="1 2">
    <name type="scientific">Paenibacillus borealis</name>
    <dbReference type="NCBI Taxonomy" id="160799"/>
    <lineage>
        <taxon>Bacteria</taxon>
        <taxon>Bacillati</taxon>
        <taxon>Bacillota</taxon>
        <taxon>Bacilli</taxon>
        <taxon>Bacillales</taxon>
        <taxon>Paenibacillaceae</taxon>
        <taxon>Paenibacillus</taxon>
    </lineage>
</organism>
<sequence length="169" mass="19905">MDFDIREIRGYYDSDLRDYDFNALKKIGISLENANFMIGIGVPEEFADFVFYESNAFQKLVIGDVRVIKIGHFSFLQYGLYVKEGSDELFTSSSYHKPQIYLLNKNLRTFFLFQLIRNKVAMKMIQNGEYTSYNYAIKLRKVYEQIDPVAMKDVEGYWSHLIEDYETGL</sequence>
<keyword evidence="2" id="KW-1185">Reference proteome</keyword>
<evidence type="ECO:0000313" key="1">
    <source>
        <dbReference type="EMBL" id="OMD48346.1"/>
    </source>
</evidence>
<proteinExistence type="predicted"/>